<accession>A0AB33FVI2</accession>
<dbReference type="Proteomes" id="UP000245399">
    <property type="component" value="Chromosome"/>
</dbReference>
<proteinExistence type="predicted"/>
<gene>
    <name evidence="1" type="ORF">DKC05_24935</name>
</gene>
<sequence>MSTPIITDTSPTLPALVEQMRALYSEHYRQYCDLQELGRTLGVVPVSEPIPEQLPAEATALIPAFVEVASRLDTLARMNRDLQSAIQAVF</sequence>
<name>A0AB33FVI2_SERMA</name>
<protein>
    <submittedName>
        <fullName evidence="1">Uncharacterized protein</fullName>
    </submittedName>
</protein>
<evidence type="ECO:0000313" key="1">
    <source>
        <dbReference type="EMBL" id="AWL70662.1"/>
    </source>
</evidence>
<organism evidence="1 2">
    <name type="scientific">Serratia marcescens</name>
    <dbReference type="NCBI Taxonomy" id="615"/>
    <lineage>
        <taxon>Bacteria</taxon>
        <taxon>Pseudomonadati</taxon>
        <taxon>Pseudomonadota</taxon>
        <taxon>Gammaproteobacteria</taxon>
        <taxon>Enterobacterales</taxon>
        <taxon>Yersiniaceae</taxon>
        <taxon>Serratia</taxon>
    </lineage>
</organism>
<dbReference type="RefSeq" id="WP_047730391.1">
    <property type="nucleotide sequence ID" value="NZ_CADDTT010000054.1"/>
</dbReference>
<evidence type="ECO:0000313" key="2">
    <source>
        <dbReference type="Proteomes" id="UP000245399"/>
    </source>
</evidence>
<dbReference type="EMBL" id="CP029449">
    <property type="protein sequence ID" value="AWL70662.1"/>
    <property type="molecule type" value="Genomic_DNA"/>
</dbReference>
<reference evidence="1 2" key="1">
    <citation type="submission" date="2018-05" db="EMBL/GenBank/DDBJ databases">
        <title>Klebsiella quasipneumonaiae provides a window into carbapenemase gene transfer, plasmid rearrangements and nosocomial acquisition from the hospital environment.</title>
        <authorList>
            <person name="Mathers A.J."/>
            <person name="Vegesana K."/>
            <person name="Stoesser N."/>
            <person name="Crook D."/>
            <person name="Vaughan A."/>
            <person name="Barry K."/>
            <person name="Parikh H."/>
            <person name="Sebra R."/>
            <person name="Kotay S."/>
            <person name="Walker A.S."/>
            <person name="Sheppard A.E."/>
        </authorList>
    </citation>
    <scope>NUCLEOTIDE SEQUENCE [LARGE SCALE GENOMIC DNA]</scope>
    <source>
        <strain evidence="1 2">CAV1761</strain>
    </source>
</reference>
<dbReference type="AlphaFoldDB" id="A0AB33FVI2"/>